<dbReference type="Proteomes" id="UP000006056">
    <property type="component" value="Chromosome"/>
</dbReference>
<evidence type="ECO:0008006" key="5">
    <source>
        <dbReference type="Google" id="ProtNLM"/>
    </source>
</evidence>
<dbReference type="EMBL" id="CP003379">
    <property type="protein sequence ID" value="AFL88224.1"/>
    <property type="molecule type" value="Genomic_DNA"/>
</dbReference>
<accession>I3ZG56</accession>
<dbReference type="KEGG" id="trs:Terro_1937"/>
<sequence length="674" mass="69088">MRKLWLLLLLALGIPAYAADPACTGLCLKQVTCTGGATTSITGTVFAPNGVDPLPNVLVFIPNAPIEAFTPGVACPAPNAPPTGSPLVGGRTAADGSFRLVNVPVGTAIPLVIQSGRWRRQLTVSTTTACADTAFSARMPRNQTEGDIPLIAVATGRADAVECVLRKVGIDEAEVTNPMGTGRIHLYTGSGSKGAEIDITTPSQSSLMDDAAQLSKYDVLMLPCQGTSEGQTTPDRLTNLLGYANAGGRVYASHYSYAWFHQNGPFASVAAWPANEVSARAGGTATVNTSFASGKTLSDWLQVVGASTSPGQVNLQEISPAITGVNAPTQVWLTLNSPSQGNPVQQFTFNTPVGSANQCGRVLFNEYHVESPAVSPAKAFPTECSKGAMTSQEKLLEYSLFDLTNSGAGPTLTPASAEFGMQAVGFSTAAKIFTLTNDSIFPSVVSSVTVTSDFLVTSNSCGNLAPNASCQIGVVFKPTAIGAATGTLTVFSNASTATSTLTGTGVDFTIAMTPASGSLIAGTSLTAPVTVLPLAGYAGAVTISCTTTVPGSTCTPNKTSVIPSAVAGVSVTITSTSKYAVVGYGGFGRGVMALVALCSVCLLWRRRSQVRSLVLTSCGVLMLLAVCGAVTGCSSKLPGQNAVYTAPGTYTYTITATDGLLKHSATYSLKVTVN</sequence>
<keyword evidence="1" id="KW-0472">Membrane</keyword>
<keyword evidence="2" id="KW-0732">Signal</keyword>
<dbReference type="RefSeq" id="WP_014785793.1">
    <property type="nucleotide sequence ID" value="NC_018014.1"/>
</dbReference>
<dbReference type="InterPro" id="IPR013783">
    <property type="entry name" value="Ig-like_fold"/>
</dbReference>
<dbReference type="OrthoDB" id="5518333at2"/>
<feature type="signal peptide" evidence="2">
    <location>
        <begin position="1"/>
        <end position="18"/>
    </location>
</feature>
<dbReference type="PATRIC" id="fig|926566.3.peg.1911"/>
<organism evidence="3 4">
    <name type="scientific">Terriglobus roseus (strain DSM 18391 / NRRL B-41598 / KBS 63)</name>
    <dbReference type="NCBI Taxonomy" id="926566"/>
    <lineage>
        <taxon>Bacteria</taxon>
        <taxon>Pseudomonadati</taxon>
        <taxon>Acidobacteriota</taxon>
        <taxon>Terriglobia</taxon>
        <taxon>Terriglobales</taxon>
        <taxon>Acidobacteriaceae</taxon>
        <taxon>Terriglobus</taxon>
    </lineage>
</organism>
<feature type="chain" id="PRO_5003683888" description="Abnormal spindle-like microcephaly-assoc'd, ASPM-SPD-2-Hydin" evidence="2">
    <location>
        <begin position="19"/>
        <end position="674"/>
    </location>
</feature>
<evidence type="ECO:0000313" key="3">
    <source>
        <dbReference type="EMBL" id="AFL88224.1"/>
    </source>
</evidence>
<keyword evidence="1" id="KW-1133">Transmembrane helix</keyword>
<feature type="transmembrane region" description="Helical" evidence="1">
    <location>
        <begin position="613"/>
        <end position="632"/>
    </location>
</feature>
<dbReference type="eggNOG" id="COG2374">
    <property type="taxonomic scope" value="Bacteria"/>
</dbReference>
<feature type="transmembrane region" description="Helical" evidence="1">
    <location>
        <begin position="581"/>
        <end position="604"/>
    </location>
</feature>
<evidence type="ECO:0000256" key="2">
    <source>
        <dbReference type="SAM" id="SignalP"/>
    </source>
</evidence>
<keyword evidence="1" id="KW-0812">Transmembrane</keyword>
<name>I3ZG56_TERRK</name>
<evidence type="ECO:0000313" key="4">
    <source>
        <dbReference type="Proteomes" id="UP000006056"/>
    </source>
</evidence>
<gene>
    <name evidence="3" type="ordered locus">Terro_1937</name>
</gene>
<protein>
    <recommendedName>
        <fullName evidence="5">Abnormal spindle-like microcephaly-assoc'd, ASPM-SPD-2-Hydin</fullName>
    </recommendedName>
</protein>
<evidence type="ECO:0000256" key="1">
    <source>
        <dbReference type="SAM" id="Phobius"/>
    </source>
</evidence>
<reference evidence="3 4" key="1">
    <citation type="submission" date="2012-06" db="EMBL/GenBank/DDBJ databases">
        <title>Complete genome of Terriglobus roseus DSM 18391.</title>
        <authorList>
            <consortium name="US DOE Joint Genome Institute (JGI-PGF)"/>
            <person name="Lucas S."/>
            <person name="Copeland A."/>
            <person name="Lapidus A."/>
            <person name="Glavina del Rio T."/>
            <person name="Dalin E."/>
            <person name="Tice H."/>
            <person name="Bruce D."/>
            <person name="Goodwin L."/>
            <person name="Pitluck S."/>
            <person name="Peters L."/>
            <person name="Mikhailova N."/>
            <person name="Munk A.C.C."/>
            <person name="Kyrpides N."/>
            <person name="Mavromatis K."/>
            <person name="Ivanova N."/>
            <person name="Brettin T."/>
            <person name="Detter J.C."/>
            <person name="Han C."/>
            <person name="Larimer F."/>
            <person name="Land M."/>
            <person name="Hauser L."/>
            <person name="Markowitz V."/>
            <person name="Cheng J.-F."/>
            <person name="Hugenholtz P."/>
            <person name="Woyke T."/>
            <person name="Wu D."/>
            <person name="Brambilla E."/>
            <person name="Klenk H.-P."/>
            <person name="Eisen J.A."/>
        </authorList>
    </citation>
    <scope>NUCLEOTIDE SEQUENCE [LARGE SCALE GENOMIC DNA]</scope>
    <source>
        <strain evidence="4">DSM 18391 / NRRL B-41598 / KBS 63</strain>
    </source>
</reference>
<dbReference type="HOGENOM" id="CLU_407630_0_0_0"/>
<proteinExistence type="predicted"/>
<dbReference type="STRING" id="926566.Terro_1937"/>
<keyword evidence="4" id="KW-1185">Reference proteome</keyword>
<dbReference type="Gene3D" id="2.60.40.10">
    <property type="entry name" value="Immunoglobulins"/>
    <property type="match status" value="1"/>
</dbReference>
<dbReference type="AlphaFoldDB" id="I3ZG56"/>
<dbReference type="NCBIfam" id="NF012200">
    <property type="entry name" value="choice_anch_D"/>
    <property type="match status" value="1"/>
</dbReference>